<evidence type="ECO:0000256" key="4">
    <source>
        <dbReference type="ARBA" id="ARBA00022927"/>
    </source>
</evidence>
<feature type="compositionally biased region" description="Basic and acidic residues" evidence="7">
    <location>
        <begin position="12"/>
        <end position="25"/>
    </location>
</feature>
<dbReference type="InterPro" id="IPR016024">
    <property type="entry name" value="ARM-type_fold"/>
</dbReference>
<evidence type="ECO:0000256" key="3">
    <source>
        <dbReference type="ARBA" id="ARBA00022737"/>
    </source>
</evidence>
<dbReference type="Gene3D" id="1.25.10.10">
    <property type="entry name" value="Leucine-rich Repeat Variant"/>
    <property type="match status" value="1"/>
</dbReference>
<evidence type="ECO:0000256" key="2">
    <source>
        <dbReference type="ARBA" id="ARBA00022448"/>
    </source>
</evidence>
<feature type="repeat" description="ARM" evidence="6">
    <location>
        <begin position="277"/>
        <end position="319"/>
    </location>
</feature>
<feature type="domain" description="IBB" evidence="8">
    <location>
        <begin position="1"/>
        <end position="51"/>
    </location>
</feature>
<proteinExistence type="inferred from homology"/>
<evidence type="ECO:0000256" key="6">
    <source>
        <dbReference type="PROSITE-ProRule" id="PRU00259"/>
    </source>
</evidence>
<dbReference type="Gene3D" id="1.20.5.690">
    <property type="entry name" value="Importin-alpha, importin-beta-binding domain"/>
    <property type="match status" value="1"/>
</dbReference>
<dbReference type="PROSITE" id="PS51214">
    <property type="entry name" value="IBB"/>
    <property type="match status" value="1"/>
</dbReference>
<dbReference type="InterPro" id="IPR011989">
    <property type="entry name" value="ARM-like"/>
</dbReference>
<dbReference type="PROSITE" id="PS50176">
    <property type="entry name" value="ARM_REPEAT"/>
    <property type="match status" value="2"/>
</dbReference>
<organism evidence="9 10">
    <name type="scientific">Caenorhabditis bovis</name>
    <dbReference type="NCBI Taxonomy" id="2654633"/>
    <lineage>
        <taxon>Eukaryota</taxon>
        <taxon>Metazoa</taxon>
        <taxon>Ecdysozoa</taxon>
        <taxon>Nematoda</taxon>
        <taxon>Chromadorea</taxon>
        <taxon>Rhabditida</taxon>
        <taxon>Rhabditina</taxon>
        <taxon>Rhabditomorpha</taxon>
        <taxon>Rhabditoidea</taxon>
        <taxon>Rhabditidae</taxon>
        <taxon>Peloderinae</taxon>
        <taxon>Caenorhabditis</taxon>
    </lineage>
</organism>
<dbReference type="GO" id="GO:0006607">
    <property type="term" value="P:NLS-bearing protein import into nucleus"/>
    <property type="evidence" value="ECO:0007669"/>
    <property type="project" value="UniProtKB-ARBA"/>
</dbReference>
<dbReference type="GO" id="GO:0005737">
    <property type="term" value="C:cytoplasm"/>
    <property type="evidence" value="ECO:0007669"/>
    <property type="project" value="InterPro"/>
</dbReference>
<reference evidence="9 10" key="1">
    <citation type="submission" date="2020-04" db="EMBL/GenBank/DDBJ databases">
        <authorList>
            <person name="Laetsch R D."/>
            <person name="Stevens L."/>
            <person name="Kumar S."/>
            <person name="Blaxter L. M."/>
        </authorList>
    </citation>
    <scope>NUCLEOTIDE SEQUENCE [LARGE SCALE GENOMIC DNA]</scope>
</reference>
<dbReference type="InterPro" id="IPR036975">
    <property type="entry name" value="Importin-a_IBB_sf"/>
</dbReference>
<dbReference type="AlphaFoldDB" id="A0A8S1EYZ0"/>
<feature type="repeat" description="ARM" evidence="6">
    <location>
        <begin position="108"/>
        <end position="150"/>
    </location>
</feature>
<comment type="caution">
    <text evidence="9">The sequence shown here is derived from an EMBL/GenBank/DDBJ whole genome shotgun (WGS) entry which is preliminary data.</text>
</comment>
<dbReference type="GO" id="GO:0061608">
    <property type="term" value="F:nuclear import signal receptor activity"/>
    <property type="evidence" value="ECO:0007669"/>
    <property type="project" value="InterPro"/>
</dbReference>
<sequence>MSSNRQAYYKNNAKEQLGKEKRNEEVVSIRKDKREEAISKRRNINAAIEDDTETVTLPSGPFDSNLLRITVEAAKSTNPAEQLSAVQQARKMLSTDRNPPIDDLISSGILPVLVDCLSSTDPNLQFEAAWALTNIASGTSEQTQAVVNAGAVPLFLQLLSCGNLNVCEQSVWALGNIIGDGPHYRDYCLQLGILQPLLAFISPDIPIGFLRNVTWVIVNLCRCKDPAPSAEVVRTILPALALLIHHQDTNILIDTVWALSYLTDGGNEHIQMVIDSGVVEHLVPILGHSDVKVQTAALRAVGNIVTGTDEQTQLVLDSGVLKYMPGLLAHYKEKINKEAVWFISNITAGNQQQVQDVFDAGIIPMIIHLLDRGDFPTQKEAAWAISNVTISGRPSQVEQMVKLNVLRPFCAMLDCKDPQIIQVVLDGINNILKMAGDGVEHVTAEIEECGGLDKIENLQNHENEEIYKLAFEIIDTYFSSDEEGNENSGIPTSNEFNFNGPSGSDAPPAPDAPNGGWNFGKN</sequence>
<name>A0A8S1EYZ0_9PELO</name>
<evidence type="ECO:0000256" key="5">
    <source>
        <dbReference type="PIRNR" id="PIRNR005673"/>
    </source>
</evidence>
<dbReference type="InterPro" id="IPR002652">
    <property type="entry name" value="Importin-a_IBB"/>
</dbReference>
<accession>A0A8S1EYZ0</accession>
<dbReference type="SUPFAM" id="SSF48371">
    <property type="entry name" value="ARM repeat"/>
    <property type="match status" value="1"/>
</dbReference>
<dbReference type="InterPro" id="IPR024931">
    <property type="entry name" value="Importin_alpha"/>
</dbReference>
<dbReference type="Pfam" id="PF00514">
    <property type="entry name" value="Arm"/>
    <property type="match status" value="6"/>
</dbReference>
<evidence type="ECO:0000313" key="9">
    <source>
        <dbReference type="EMBL" id="CAB3405767.1"/>
    </source>
</evidence>
<comment type="similarity">
    <text evidence="1 5">Belongs to the importin alpha family.</text>
</comment>
<dbReference type="Pfam" id="PF16186">
    <property type="entry name" value="Arm_3"/>
    <property type="match status" value="1"/>
</dbReference>
<dbReference type="PIRSF" id="PIRSF005673">
    <property type="entry name" value="Importin_alpha"/>
    <property type="match status" value="1"/>
</dbReference>
<dbReference type="GO" id="GO:0005634">
    <property type="term" value="C:nucleus"/>
    <property type="evidence" value="ECO:0007669"/>
    <property type="project" value="UniProtKB-ARBA"/>
</dbReference>
<keyword evidence="10" id="KW-1185">Reference proteome</keyword>
<dbReference type="InterPro" id="IPR000225">
    <property type="entry name" value="Armadillo"/>
</dbReference>
<protein>
    <recommendedName>
        <fullName evidence="5">Importin subunit alpha</fullName>
    </recommendedName>
</protein>
<dbReference type="SMART" id="SM00185">
    <property type="entry name" value="ARM"/>
    <property type="match status" value="8"/>
</dbReference>
<dbReference type="EMBL" id="CADEPM010000005">
    <property type="protein sequence ID" value="CAB3405767.1"/>
    <property type="molecule type" value="Genomic_DNA"/>
</dbReference>
<feature type="compositionally biased region" description="Polar residues" evidence="7">
    <location>
        <begin position="486"/>
        <end position="497"/>
    </location>
</feature>
<feature type="region of interest" description="Disordered" evidence="7">
    <location>
        <begin position="481"/>
        <end position="522"/>
    </location>
</feature>
<evidence type="ECO:0000259" key="8">
    <source>
        <dbReference type="PROSITE" id="PS51214"/>
    </source>
</evidence>
<evidence type="ECO:0000256" key="1">
    <source>
        <dbReference type="ARBA" id="ARBA00010394"/>
    </source>
</evidence>
<evidence type="ECO:0000313" key="10">
    <source>
        <dbReference type="Proteomes" id="UP000494206"/>
    </source>
</evidence>
<dbReference type="Pfam" id="PF01749">
    <property type="entry name" value="IBB"/>
    <property type="match status" value="1"/>
</dbReference>
<gene>
    <name evidence="9" type="ORF">CBOVIS_LOCUS7926</name>
</gene>
<dbReference type="Proteomes" id="UP000494206">
    <property type="component" value="Unassembled WGS sequence"/>
</dbReference>
<keyword evidence="4 5" id="KW-0653">Protein transport</keyword>
<dbReference type="PANTHER" id="PTHR23316">
    <property type="entry name" value="IMPORTIN ALPHA"/>
    <property type="match status" value="1"/>
</dbReference>
<dbReference type="FunFam" id="1.25.10.10:FF:000009">
    <property type="entry name" value="Importin subunit alpha"/>
    <property type="match status" value="1"/>
</dbReference>
<keyword evidence="2 5" id="KW-0813">Transport</keyword>
<keyword evidence="3" id="KW-0677">Repeat</keyword>
<feature type="compositionally biased region" description="Low complexity" evidence="7">
    <location>
        <begin position="499"/>
        <end position="516"/>
    </location>
</feature>
<feature type="region of interest" description="Disordered" evidence="7">
    <location>
        <begin position="1"/>
        <end position="25"/>
    </location>
</feature>
<dbReference type="InterPro" id="IPR032413">
    <property type="entry name" value="Arm_3"/>
</dbReference>
<dbReference type="OrthoDB" id="29145at2759"/>
<evidence type="ECO:0000256" key="7">
    <source>
        <dbReference type="SAM" id="MobiDB-lite"/>
    </source>
</evidence>